<accession>A0A6G8AY22</accession>
<evidence type="ECO:0000313" key="2">
    <source>
        <dbReference type="EMBL" id="QIL49954.1"/>
    </source>
</evidence>
<feature type="compositionally biased region" description="Polar residues" evidence="1">
    <location>
        <begin position="71"/>
        <end position="80"/>
    </location>
</feature>
<keyword evidence="3" id="KW-1185">Reference proteome</keyword>
<dbReference type="AlphaFoldDB" id="A0A6G8AY22"/>
<reference evidence="2 3" key="1">
    <citation type="submission" date="2020-03" db="EMBL/GenBank/DDBJ databases">
        <title>Weissella sp. nov., isolated from Cybister lewisianus.</title>
        <authorList>
            <person name="Hyun D.-W."/>
            <person name="Bae J.-W."/>
        </authorList>
    </citation>
    <scope>NUCLEOTIDE SEQUENCE [LARGE SCALE GENOMIC DNA]</scope>
    <source>
        <strain evidence="2 3">HDW19</strain>
    </source>
</reference>
<dbReference type="Proteomes" id="UP000500741">
    <property type="component" value="Chromosome"/>
</dbReference>
<dbReference type="EMBL" id="CP049888">
    <property type="protein sequence ID" value="QIL49954.1"/>
    <property type="molecule type" value="Genomic_DNA"/>
</dbReference>
<organism evidence="2 3">
    <name type="scientific">Weissella coleopterorum</name>
    <dbReference type="NCBI Taxonomy" id="2714949"/>
    <lineage>
        <taxon>Bacteria</taxon>
        <taxon>Bacillati</taxon>
        <taxon>Bacillota</taxon>
        <taxon>Bacilli</taxon>
        <taxon>Lactobacillales</taxon>
        <taxon>Lactobacillaceae</taxon>
        <taxon>Weissella</taxon>
    </lineage>
</organism>
<dbReference type="RefSeq" id="WP_166009086.1">
    <property type="nucleotide sequence ID" value="NZ_CP049888.1"/>
</dbReference>
<proteinExistence type="predicted"/>
<name>A0A6G8AY22_9LACO</name>
<sequence>MLKKILVGFTSLLVIVGIASGSYYLGNSRKEDASKKVSSAQTSEKKDRSKKSSYSVGSKFKPSGEMGQAVADQSSLMTSKTGVPITEDNIKDAREQLQQQGIDDGAFSDLDIAKVIDKANSDSLDLKSAVKAIYPHYFD</sequence>
<evidence type="ECO:0000256" key="1">
    <source>
        <dbReference type="SAM" id="MobiDB-lite"/>
    </source>
</evidence>
<evidence type="ECO:0000313" key="3">
    <source>
        <dbReference type="Proteomes" id="UP000500741"/>
    </source>
</evidence>
<dbReference type="KEGG" id="wco:G7084_00605"/>
<protein>
    <submittedName>
        <fullName evidence="2">Uncharacterized protein</fullName>
    </submittedName>
</protein>
<feature type="region of interest" description="Disordered" evidence="1">
    <location>
        <begin position="29"/>
        <end position="80"/>
    </location>
</feature>
<gene>
    <name evidence="2" type="ORF">G7084_00605</name>
</gene>